<evidence type="ECO:0000313" key="3">
    <source>
        <dbReference type="Proteomes" id="UP001151760"/>
    </source>
</evidence>
<name>A0ABQ5JBT3_9ASTR</name>
<evidence type="ECO:0000313" key="2">
    <source>
        <dbReference type="EMBL" id="GJU09999.1"/>
    </source>
</evidence>
<evidence type="ECO:0000256" key="1">
    <source>
        <dbReference type="SAM" id="MobiDB-lite"/>
    </source>
</evidence>
<dbReference type="EMBL" id="BQNB010021779">
    <property type="protein sequence ID" value="GJU09999.1"/>
    <property type="molecule type" value="Genomic_DNA"/>
</dbReference>
<comment type="caution">
    <text evidence="2">The sequence shown here is derived from an EMBL/GenBank/DDBJ whole genome shotgun (WGS) entry which is preliminary data.</text>
</comment>
<dbReference type="PANTHER" id="PTHR11439:SF467">
    <property type="entry name" value="INTEGRASE CATALYTIC DOMAIN-CONTAINING PROTEIN"/>
    <property type="match status" value="1"/>
</dbReference>
<sequence length="517" mass="60278">MTGYYFYYPLENKNFVAQNAEFFENSLMVQEASESHGVFESSESDEGLELIQEEDTQPSENTSEIHNEVEPQNVEVPIRRSEWIPQAPDRYGIYVDVEEYELGYLNEPPNYKVALSDPESDKWLKAMNTKMQSMKDNQVWVLVELPPNGRTVKSKWLFKKKSDMDGKIIRDRSKRLIALSQSAYLEKTLKKFRMENSKKGYTPMIEKPDYRNRFQQNPGEIYWTAIKTILKYVRNTKDMVLVYRAKPKVELRVSYYVDAKVEYEASMEAVCMRKVIDGLGDVVPSNKIPMEMLCDNESAIAIANDPRILKGAKHFQRKYHYIREVIQESEIVLKKVHTDDNVADQFTKSMPFMESQIIPLGQKNTLAEYMILSEMQDNRCSPHYVRSKTSYVLWKSRSENGVIRTKKYAKLSAAEKIQADCDMKATNIILQGLPADIYSLMNHHILFLRFSDVNDMNIYKMKMEQFQVNTKFLNSLPPEWSKFVTDVKLVKDLHTSNFDQLHAYLEQHGTYAMKSVL</sequence>
<feature type="region of interest" description="Disordered" evidence="1">
    <location>
        <begin position="38"/>
        <end position="70"/>
    </location>
</feature>
<dbReference type="Proteomes" id="UP001151760">
    <property type="component" value="Unassembled WGS sequence"/>
</dbReference>
<keyword evidence="3" id="KW-1185">Reference proteome</keyword>
<dbReference type="PANTHER" id="PTHR11439">
    <property type="entry name" value="GAG-POL-RELATED RETROTRANSPOSON"/>
    <property type="match status" value="1"/>
</dbReference>
<feature type="compositionally biased region" description="Acidic residues" evidence="1">
    <location>
        <begin position="42"/>
        <end position="57"/>
    </location>
</feature>
<reference evidence="2" key="1">
    <citation type="journal article" date="2022" name="Int. J. Mol. Sci.">
        <title>Draft Genome of Tanacetum Coccineum: Genomic Comparison of Closely Related Tanacetum-Family Plants.</title>
        <authorList>
            <person name="Yamashiro T."/>
            <person name="Shiraishi A."/>
            <person name="Nakayama K."/>
            <person name="Satake H."/>
        </authorList>
    </citation>
    <scope>NUCLEOTIDE SEQUENCE</scope>
</reference>
<gene>
    <name evidence="2" type="ORF">Tco_1132395</name>
</gene>
<reference evidence="2" key="2">
    <citation type="submission" date="2022-01" db="EMBL/GenBank/DDBJ databases">
        <authorList>
            <person name="Yamashiro T."/>
            <person name="Shiraishi A."/>
            <person name="Satake H."/>
            <person name="Nakayama K."/>
        </authorList>
    </citation>
    <scope>NUCLEOTIDE SEQUENCE</scope>
</reference>
<organism evidence="2 3">
    <name type="scientific">Tanacetum coccineum</name>
    <dbReference type="NCBI Taxonomy" id="301880"/>
    <lineage>
        <taxon>Eukaryota</taxon>
        <taxon>Viridiplantae</taxon>
        <taxon>Streptophyta</taxon>
        <taxon>Embryophyta</taxon>
        <taxon>Tracheophyta</taxon>
        <taxon>Spermatophyta</taxon>
        <taxon>Magnoliopsida</taxon>
        <taxon>eudicotyledons</taxon>
        <taxon>Gunneridae</taxon>
        <taxon>Pentapetalae</taxon>
        <taxon>asterids</taxon>
        <taxon>campanulids</taxon>
        <taxon>Asterales</taxon>
        <taxon>Asteraceae</taxon>
        <taxon>Asteroideae</taxon>
        <taxon>Anthemideae</taxon>
        <taxon>Anthemidinae</taxon>
        <taxon>Tanacetum</taxon>
    </lineage>
</organism>
<protein>
    <recommendedName>
        <fullName evidence="4">Reverse transcriptase Ty1/copia-type domain-containing protein</fullName>
    </recommendedName>
</protein>
<accession>A0ABQ5JBT3</accession>
<evidence type="ECO:0008006" key="4">
    <source>
        <dbReference type="Google" id="ProtNLM"/>
    </source>
</evidence>
<proteinExistence type="predicted"/>
<dbReference type="CDD" id="cd09272">
    <property type="entry name" value="RNase_HI_RT_Ty1"/>
    <property type="match status" value="1"/>
</dbReference>